<dbReference type="PANTHER" id="PTHR13817:SF171">
    <property type="entry name" value="STRETCHIN-MLCK, ISOFORM U"/>
    <property type="match status" value="1"/>
</dbReference>
<protein>
    <submittedName>
        <fullName evidence="6">Fibronectin type III domain-containing protein</fullName>
    </submittedName>
</protein>
<feature type="region of interest" description="Disordered" evidence="2">
    <location>
        <begin position="330"/>
        <end position="360"/>
    </location>
</feature>
<keyword evidence="3" id="KW-1133">Transmembrane helix</keyword>
<feature type="domain" description="Fibronectin type-III" evidence="5">
    <location>
        <begin position="263"/>
        <end position="352"/>
    </location>
</feature>
<dbReference type="InterPro" id="IPR013783">
    <property type="entry name" value="Ig-like_fold"/>
</dbReference>
<dbReference type="InterPro" id="IPR003961">
    <property type="entry name" value="FN3_dom"/>
</dbReference>
<dbReference type="EMBL" id="CALYLO010000011">
    <property type="protein sequence ID" value="CAH8248496.1"/>
    <property type="molecule type" value="Genomic_DNA"/>
</dbReference>
<dbReference type="CDD" id="cd00063">
    <property type="entry name" value="FN3"/>
    <property type="match status" value="2"/>
</dbReference>
<dbReference type="Pfam" id="PF00041">
    <property type="entry name" value="fn3"/>
    <property type="match status" value="2"/>
</dbReference>
<dbReference type="SMART" id="SM00060">
    <property type="entry name" value="FN3"/>
    <property type="match status" value="2"/>
</dbReference>
<keyword evidence="3" id="KW-0472">Membrane</keyword>
<accession>A0ABN8UBB8</accession>
<evidence type="ECO:0000256" key="4">
    <source>
        <dbReference type="SAM" id="SignalP"/>
    </source>
</evidence>
<feature type="transmembrane region" description="Helical" evidence="3">
    <location>
        <begin position="376"/>
        <end position="395"/>
    </location>
</feature>
<dbReference type="InterPro" id="IPR050964">
    <property type="entry name" value="Striated_Muscle_Regulatory"/>
</dbReference>
<reference evidence="6" key="1">
    <citation type="submission" date="2022-06" db="EMBL/GenBank/DDBJ databases">
        <authorList>
            <person name="Dietemann V."/>
            <person name="Ory F."/>
            <person name="Dainat B."/>
            <person name="Oberhansli S."/>
        </authorList>
    </citation>
    <scope>NUCLEOTIDE SEQUENCE</scope>
    <source>
        <strain evidence="6">Ena-SAMPLE-TAB-26-04-2022-14:26:32:270-5432</strain>
    </source>
</reference>
<dbReference type="SUPFAM" id="SSF49265">
    <property type="entry name" value="Fibronectin type III"/>
    <property type="match status" value="1"/>
</dbReference>
<keyword evidence="4" id="KW-0732">Signal</keyword>
<evidence type="ECO:0000313" key="7">
    <source>
        <dbReference type="Proteomes" id="UP001154322"/>
    </source>
</evidence>
<dbReference type="RefSeq" id="WP_213430545.1">
    <property type="nucleotide sequence ID" value="NZ_AP031290.1"/>
</dbReference>
<feature type="chain" id="PRO_5047243626" evidence="4">
    <location>
        <begin position="25"/>
        <end position="409"/>
    </location>
</feature>
<dbReference type="PANTHER" id="PTHR13817">
    <property type="entry name" value="TITIN"/>
    <property type="match status" value="1"/>
</dbReference>
<name>A0ABN8UBB8_9BACL</name>
<proteinExistence type="predicted"/>
<sequence>MKRVIGGVLSLLIVFLLFPGVTSAADVNLIRSTPKEIGKDWKNFNRAIDNNHSTFATLSVKSSVYQYATAIWDLSSSPIQIQSFVFNGEIDRPGNATLVLKALTTSGKYFTIANIGNRTDEGSIKLSPNTPDRINLPEPITNVKQVIVSIYKYDDADFKLYEVQAFAEPLLDKEPPAAPAGLKGTAGDKKVSLQWEKNTETDLKEYIIYQDGKEVTRTRGTSATIYGLANGTSYKFHVTAIDLSGNESGQSNGILLMPRKAPPPEPPASLQARPGYQMVTLTWASSPRDDIVGYRVYQDGKQLPGQQRGPTVDVRGLENDREYRFYVTSISDTGEESGPSPEARATPRSEPAPGTGINPGEVQWGFGPGDILTNSGAILLMLSAFVLLGIVVMYIKPLIGLIREAIKPG</sequence>
<dbReference type="InterPro" id="IPR036116">
    <property type="entry name" value="FN3_sf"/>
</dbReference>
<feature type="signal peptide" evidence="4">
    <location>
        <begin position="1"/>
        <end position="24"/>
    </location>
</feature>
<comment type="caution">
    <text evidence="6">The sequence shown here is derived from an EMBL/GenBank/DDBJ whole genome shotgun (WGS) entry which is preliminary data.</text>
</comment>
<evidence type="ECO:0000259" key="5">
    <source>
        <dbReference type="PROSITE" id="PS50853"/>
    </source>
</evidence>
<evidence type="ECO:0000313" key="6">
    <source>
        <dbReference type="EMBL" id="CAH8248496.1"/>
    </source>
</evidence>
<dbReference type="Gene3D" id="2.60.40.10">
    <property type="entry name" value="Immunoglobulins"/>
    <property type="match status" value="2"/>
</dbReference>
<keyword evidence="7" id="KW-1185">Reference proteome</keyword>
<evidence type="ECO:0000256" key="2">
    <source>
        <dbReference type="SAM" id="MobiDB-lite"/>
    </source>
</evidence>
<evidence type="ECO:0000256" key="1">
    <source>
        <dbReference type="ARBA" id="ARBA00022737"/>
    </source>
</evidence>
<organism evidence="6 7">
    <name type="scientific">Paenibacillus melissococcoides</name>
    <dbReference type="NCBI Taxonomy" id="2912268"/>
    <lineage>
        <taxon>Bacteria</taxon>
        <taxon>Bacillati</taxon>
        <taxon>Bacillota</taxon>
        <taxon>Bacilli</taxon>
        <taxon>Bacillales</taxon>
        <taxon>Paenibacillaceae</taxon>
        <taxon>Paenibacillus</taxon>
    </lineage>
</organism>
<dbReference type="PROSITE" id="PS50853">
    <property type="entry name" value="FN3"/>
    <property type="match status" value="1"/>
</dbReference>
<dbReference type="Proteomes" id="UP001154322">
    <property type="component" value="Unassembled WGS sequence"/>
</dbReference>
<keyword evidence="1" id="KW-0677">Repeat</keyword>
<gene>
    <name evidence="6" type="ORF">WJ0W_007164</name>
</gene>
<evidence type="ECO:0000256" key="3">
    <source>
        <dbReference type="SAM" id="Phobius"/>
    </source>
</evidence>
<keyword evidence="3" id="KW-0812">Transmembrane</keyword>